<dbReference type="SUPFAM" id="SSF103506">
    <property type="entry name" value="Mitochondrial carrier"/>
    <property type="match status" value="1"/>
</dbReference>
<accession>A0A9X0CFC9</accession>
<keyword evidence="3 11" id="KW-0813">Transport</keyword>
<dbReference type="AlphaFoldDB" id="A0A9X0CFC9"/>
<dbReference type="InterPro" id="IPR023395">
    <property type="entry name" value="MCP_dom_sf"/>
</dbReference>
<evidence type="ECO:0000256" key="7">
    <source>
        <dbReference type="ARBA" id="ARBA00023128"/>
    </source>
</evidence>
<keyword evidence="6" id="KW-1133">Transmembrane helix</keyword>
<sequence>MVDDRYKYLTQEQILLCGLGAGVTEAVVIVCPMETVKVKFIHDQTQPKPRFKGFFSGVSTIVKTEDFTKERCLALLECALDVAFGFTIYENVMKLLDYAWETN</sequence>
<evidence type="ECO:0000256" key="6">
    <source>
        <dbReference type="ARBA" id="ARBA00022989"/>
    </source>
</evidence>
<evidence type="ECO:0000256" key="5">
    <source>
        <dbReference type="ARBA" id="ARBA00022737"/>
    </source>
</evidence>
<comment type="similarity">
    <text evidence="2 11">Belongs to the mitochondrial carrier (TC 2.A.29) family.</text>
</comment>
<gene>
    <name evidence="12" type="ORF">OS493_014713</name>
</gene>
<reference evidence="12" key="1">
    <citation type="submission" date="2023-01" db="EMBL/GenBank/DDBJ databases">
        <title>Genome assembly of the deep-sea coral Lophelia pertusa.</title>
        <authorList>
            <person name="Herrera S."/>
            <person name="Cordes E."/>
        </authorList>
    </citation>
    <scope>NUCLEOTIDE SEQUENCE</scope>
    <source>
        <strain evidence="12">USNM1676648</strain>
        <tissue evidence="12">Polyp</tissue>
    </source>
</reference>
<dbReference type="GO" id="GO:0031966">
    <property type="term" value="C:mitochondrial membrane"/>
    <property type="evidence" value="ECO:0007669"/>
    <property type="project" value="UniProtKB-SubCell"/>
</dbReference>
<feature type="repeat" description="Solcar" evidence="10">
    <location>
        <begin position="12"/>
        <end position="95"/>
    </location>
</feature>
<proteinExistence type="inferred from homology"/>
<evidence type="ECO:0000256" key="2">
    <source>
        <dbReference type="ARBA" id="ARBA00006375"/>
    </source>
</evidence>
<evidence type="ECO:0000313" key="13">
    <source>
        <dbReference type="Proteomes" id="UP001163046"/>
    </source>
</evidence>
<dbReference type="InterPro" id="IPR049563">
    <property type="entry name" value="TXTP-like"/>
</dbReference>
<dbReference type="InterPro" id="IPR018108">
    <property type="entry name" value="MCP_transmembrane"/>
</dbReference>
<keyword evidence="8 10" id="KW-0472">Membrane</keyword>
<keyword evidence="13" id="KW-1185">Reference proteome</keyword>
<evidence type="ECO:0000256" key="11">
    <source>
        <dbReference type="RuleBase" id="RU000488"/>
    </source>
</evidence>
<protein>
    <recommendedName>
        <fullName evidence="9">Citrate transport protein</fullName>
    </recommendedName>
</protein>
<keyword evidence="4 10" id="KW-0812">Transmembrane</keyword>
<name>A0A9X0CFC9_9CNID</name>
<evidence type="ECO:0000256" key="9">
    <source>
        <dbReference type="ARBA" id="ARBA00042640"/>
    </source>
</evidence>
<dbReference type="OrthoDB" id="44467at2759"/>
<dbReference type="GO" id="GO:0006843">
    <property type="term" value="P:mitochondrial citrate transmembrane transport"/>
    <property type="evidence" value="ECO:0007669"/>
    <property type="project" value="TreeGrafter"/>
</dbReference>
<dbReference type="Gene3D" id="1.50.40.10">
    <property type="entry name" value="Mitochondrial carrier domain"/>
    <property type="match status" value="1"/>
</dbReference>
<dbReference type="Pfam" id="PF00153">
    <property type="entry name" value="Mito_carr"/>
    <property type="match status" value="1"/>
</dbReference>
<keyword evidence="7" id="KW-0496">Mitochondrion</keyword>
<dbReference type="Proteomes" id="UP001163046">
    <property type="component" value="Unassembled WGS sequence"/>
</dbReference>
<evidence type="ECO:0000256" key="10">
    <source>
        <dbReference type="PROSITE-ProRule" id="PRU00282"/>
    </source>
</evidence>
<evidence type="ECO:0000256" key="3">
    <source>
        <dbReference type="ARBA" id="ARBA00022448"/>
    </source>
</evidence>
<evidence type="ECO:0000256" key="4">
    <source>
        <dbReference type="ARBA" id="ARBA00022692"/>
    </source>
</evidence>
<dbReference type="EMBL" id="MU827784">
    <property type="protein sequence ID" value="KAJ7334402.1"/>
    <property type="molecule type" value="Genomic_DNA"/>
</dbReference>
<organism evidence="12 13">
    <name type="scientific">Desmophyllum pertusum</name>
    <dbReference type="NCBI Taxonomy" id="174260"/>
    <lineage>
        <taxon>Eukaryota</taxon>
        <taxon>Metazoa</taxon>
        <taxon>Cnidaria</taxon>
        <taxon>Anthozoa</taxon>
        <taxon>Hexacorallia</taxon>
        <taxon>Scleractinia</taxon>
        <taxon>Caryophylliina</taxon>
        <taxon>Caryophylliidae</taxon>
        <taxon>Desmophyllum</taxon>
    </lineage>
</organism>
<keyword evidence="5" id="KW-0677">Repeat</keyword>
<evidence type="ECO:0000313" key="12">
    <source>
        <dbReference type="EMBL" id="KAJ7334402.1"/>
    </source>
</evidence>
<evidence type="ECO:0000256" key="1">
    <source>
        <dbReference type="ARBA" id="ARBA00004225"/>
    </source>
</evidence>
<comment type="subcellular location">
    <subcellularLocation>
        <location evidence="1">Mitochondrion membrane</location>
        <topology evidence="1">Multi-pass membrane protein</topology>
    </subcellularLocation>
</comment>
<dbReference type="PANTHER" id="PTHR45788:SF4">
    <property type="entry name" value="TRICARBOXYLATE TRANSPORT PROTEIN, MITOCHONDRIAL"/>
    <property type="match status" value="1"/>
</dbReference>
<dbReference type="PROSITE" id="PS50920">
    <property type="entry name" value="SOLCAR"/>
    <property type="match status" value="1"/>
</dbReference>
<comment type="caution">
    <text evidence="12">The sequence shown here is derived from an EMBL/GenBank/DDBJ whole genome shotgun (WGS) entry which is preliminary data.</text>
</comment>
<evidence type="ECO:0000256" key="8">
    <source>
        <dbReference type="ARBA" id="ARBA00023136"/>
    </source>
</evidence>
<dbReference type="GO" id="GO:0071913">
    <property type="term" value="F:citrate secondary active transmembrane transporter activity"/>
    <property type="evidence" value="ECO:0007669"/>
    <property type="project" value="TreeGrafter"/>
</dbReference>
<dbReference type="PANTHER" id="PTHR45788">
    <property type="entry name" value="SUCCINATE/FUMARATE MITOCHONDRIAL TRANSPORTER-RELATED"/>
    <property type="match status" value="1"/>
</dbReference>